<gene>
    <name evidence="1" type="ORF">Adt_10592</name>
</gene>
<dbReference type="Proteomes" id="UP001604336">
    <property type="component" value="Unassembled WGS sequence"/>
</dbReference>
<reference evidence="2" key="1">
    <citation type="submission" date="2024-07" db="EMBL/GenBank/DDBJ databases">
        <title>Two chromosome-level genome assemblies of Korean endemic species Abeliophyllum distichum and Forsythia ovata (Oleaceae).</title>
        <authorList>
            <person name="Jang H."/>
        </authorList>
    </citation>
    <scope>NUCLEOTIDE SEQUENCE [LARGE SCALE GENOMIC DNA]</scope>
</reference>
<proteinExistence type="predicted"/>
<keyword evidence="2" id="KW-1185">Reference proteome</keyword>
<accession>A0ABD1UKG1</accession>
<organism evidence="1 2">
    <name type="scientific">Abeliophyllum distichum</name>
    <dbReference type="NCBI Taxonomy" id="126358"/>
    <lineage>
        <taxon>Eukaryota</taxon>
        <taxon>Viridiplantae</taxon>
        <taxon>Streptophyta</taxon>
        <taxon>Embryophyta</taxon>
        <taxon>Tracheophyta</taxon>
        <taxon>Spermatophyta</taxon>
        <taxon>Magnoliopsida</taxon>
        <taxon>eudicotyledons</taxon>
        <taxon>Gunneridae</taxon>
        <taxon>Pentapetalae</taxon>
        <taxon>asterids</taxon>
        <taxon>lamiids</taxon>
        <taxon>Lamiales</taxon>
        <taxon>Oleaceae</taxon>
        <taxon>Forsythieae</taxon>
        <taxon>Abeliophyllum</taxon>
    </lineage>
</organism>
<comment type="caution">
    <text evidence="1">The sequence shown here is derived from an EMBL/GenBank/DDBJ whole genome shotgun (WGS) entry which is preliminary data.</text>
</comment>
<evidence type="ECO:0000313" key="2">
    <source>
        <dbReference type="Proteomes" id="UP001604336"/>
    </source>
</evidence>
<protein>
    <submittedName>
        <fullName evidence="1">Uncharacterized protein</fullName>
    </submittedName>
</protein>
<evidence type="ECO:0000313" key="1">
    <source>
        <dbReference type="EMBL" id="KAL2525538.1"/>
    </source>
</evidence>
<sequence>MMLNQMGSWWSSDREVLGRRRQAVMSRQAVICRFRAPNWGGRGIKERESVRELLMPPEWWVRHLRNFSTICVVKLEKGGGAIWEHQLGGGVVWCLVGSTFGGFDQGRGGGGSASSADVANATSAMDNLSPAPKGQENWTLGSKLVLDEI</sequence>
<dbReference type="EMBL" id="JBFOLK010000003">
    <property type="protein sequence ID" value="KAL2525538.1"/>
    <property type="molecule type" value="Genomic_DNA"/>
</dbReference>
<dbReference type="AlphaFoldDB" id="A0ABD1UKG1"/>
<name>A0ABD1UKG1_9LAMI</name>